<dbReference type="PROSITE" id="PS51186">
    <property type="entry name" value="GNAT"/>
    <property type="match status" value="1"/>
</dbReference>
<organism evidence="4">
    <name type="scientific">uncultured spirochete</name>
    <dbReference type="NCBI Taxonomy" id="156406"/>
    <lineage>
        <taxon>Bacteria</taxon>
        <taxon>Pseudomonadati</taxon>
        <taxon>Spirochaetota</taxon>
        <taxon>Spirochaetia</taxon>
        <taxon>Spirochaetales</taxon>
        <taxon>environmental samples</taxon>
    </lineage>
</organism>
<keyword evidence="1" id="KW-0808">Transferase</keyword>
<evidence type="ECO:0000259" key="3">
    <source>
        <dbReference type="PROSITE" id="PS51186"/>
    </source>
</evidence>
<dbReference type="InterPro" id="IPR016181">
    <property type="entry name" value="Acyl_CoA_acyltransferase"/>
</dbReference>
<dbReference type="InterPro" id="IPR000182">
    <property type="entry name" value="GNAT_dom"/>
</dbReference>
<dbReference type="Pfam" id="PF00583">
    <property type="entry name" value="Acetyltransf_1"/>
    <property type="match status" value="1"/>
</dbReference>
<dbReference type="SUPFAM" id="SSF55729">
    <property type="entry name" value="Acyl-CoA N-acyltransferases (Nat)"/>
    <property type="match status" value="1"/>
</dbReference>
<feature type="domain" description="N-acetyltransferase" evidence="3">
    <location>
        <begin position="3"/>
        <end position="165"/>
    </location>
</feature>
<accession>A0A3P3XNZ1</accession>
<evidence type="ECO:0000313" key="4">
    <source>
        <dbReference type="EMBL" id="SLM17987.1"/>
    </source>
</evidence>
<dbReference type="CDD" id="cd04301">
    <property type="entry name" value="NAT_SF"/>
    <property type="match status" value="1"/>
</dbReference>
<keyword evidence="2" id="KW-0012">Acyltransferase</keyword>
<protein>
    <submittedName>
        <fullName evidence="4">Putative integron gene cassette protein</fullName>
    </submittedName>
</protein>
<reference evidence="4" key="1">
    <citation type="submission" date="2017-02" db="EMBL/GenBank/DDBJ databases">
        <authorList>
            <person name="Regsiter A."/>
            <person name="William W."/>
        </authorList>
    </citation>
    <scope>NUCLEOTIDE SEQUENCE</scope>
    <source>
        <strain evidence="4">BdmA 4</strain>
    </source>
</reference>
<evidence type="ECO:0000256" key="1">
    <source>
        <dbReference type="ARBA" id="ARBA00022679"/>
    </source>
</evidence>
<dbReference type="PANTHER" id="PTHR43072:SF23">
    <property type="entry name" value="UPF0039 PROTEIN C11D3.02C"/>
    <property type="match status" value="1"/>
</dbReference>
<dbReference type="PANTHER" id="PTHR43072">
    <property type="entry name" value="N-ACETYLTRANSFERASE"/>
    <property type="match status" value="1"/>
</dbReference>
<name>A0A3P3XNZ1_9SPIR</name>
<dbReference type="Gene3D" id="3.40.630.30">
    <property type="match status" value="1"/>
</dbReference>
<sequence>MIFNIRAIRLEDAAVYHSLVDEIKDEGQYLFSTLRFSLEDTKKYIERHEEMSSPIWGAFDEQGTLLGWIDFNRGGFSEIAHTAMLGMGVKKEFRGQGIGSALMDACIENAESLGIEKLELEVFASNTAARALYIKKGFFEEGIRLKKRKFEDRYDDLVCMGLFLG</sequence>
<dbReference type="GO" id="GO:0016747">
    <property type="term" value="F:acyltransferase activity, transferring groups other than amino-acyl groups"/>
    <property type="evidence" value="ECO:0007669"/>
    <property type="project" value="InterPro"/>
</dbReference>
<dbReference type="EMBL" id="FWDO01000004">
    <property type="protein sequence ID" value="SLM17987.1"/>
    <property type="molecule type" value="Genomic_DNA"/>
</dbReference>
<gene>
    <name evidence="4" type="ORF">SPIRO4BDMA_40559</name>
</gene>
<proteinExistence type="predicted"/>
<dbReference type="AlphaFoldDB" id="A0A3P3XNZ1"/>
<evidence type="ECO:0000256" key="2">
    <source>
        <dbReference type="ARBA" id="ARBA00023315"/>
    </source>
</evidence>